<feature type="transmembrane region" description="Helical" evidence="1">
    <location>
        <begin position="57"/>
        <end position="73"/>
    </location>
</feature>
<gene>
    <name evidence="3" type="ORF">B0T16DRAFT_54686</name>
</gene>
<evidence type="ECO:0000256" key="2">
    <source>
        <dbReference type="SAM" id="SignalP"/>
    </source>
</evidence>
<keyword evidence="4" id="KW-1185">Reference proteome</keyword>
<keyword evidence="1" id="KW-0472">Membrane</keyword>
<evidence type="ECO:0000313" key="4">
    <source>
        <dbReference type="Proteomes" id="UP001174936"/>
    </source>
</evidence>
<organism evidence="3 4">
    <name type="scientific">Cercophora newfieldiana</name>
    <dbReference type="NCBI Taxonomy" id="92897"/>
    <lineage>
        <taxon>Eukaryota</taxon>
        <taxon>Fungi</taxon>
        <taxon>Dikarya</taxon>
        <taxon>Ascomycota</taxon>
        <taxon>Pezizomycotina</taxon>
        <taxon>Sordariomycetes</taxon>
        <taxon>Sordariomycetidae</taxon>
        <taxon>Sordariales</taxon>
        <taxon>Lasiosphaeriaceae</taxon>
        <taxon>Cercophora</taxon>
    </lineage>
</organism>
<dbReference type="EMBL" id="JAULSV010000001">
    <property type="protein sequence ID" value="KAK0657194.1"/>
    <property type="molecule type" value="Genomic_DNA"/>
</dbReference>
<name>A0AA39YR96_9PEZI</name>
<accession>A0AA39YR96</accession>
<comment type="caution">
    <text evidence="3">The sequence shown here is derived from an EMBL/GenBank/DDBJ whole genome shotgun (WGS) entry which is preliminary data.</text>
</comment>
<keyword evidence="1" id="KW-0812">Transmembrane</keyword>
<dbReference type="Proteomes" id="UP001174936">
    <property type="component" value="Unassembled WGS sequence"/>
</dbReference>
<dbReference type="AlphaFoldDB" id="A0AA39YR96"/>
<keyword evidence="1" id="KW-1133">Transmembrane helix</keyword>
<feature type="chain" id="PRO_5041237345" evidence="2">
    <location>
        <begin position="24"/>
        <end position="215"/>
    </location>
</feature>
<proteinExistence type="predicted"/>
<keyword evidence="2" id="KW-0732">Signal</keyword>
<evidence type="ECO:0000256" key="1">
    <source>
        <dbReference type="SAM" id="Phobius"/>
    </source>
</evidence>
<protein>
    <submittedName>
        <fullName evidence="3">Uncharacterized protein</fullName>
    </submittedName>
</protein>
<sequence>MRTHRGVFLRFLFSGLLLSITRPNRWLVESRLNLLKSIDTPYATCIRQDTVRQTARRMFSLFSWLGCLLFAAAELRGAALFFLFIFCLVAWEIHISLSSLLMAWRGVAHANWRKQTKTRCLFYIYEDAKVAFYLLSSGLEGGRDLGLDWTLGRDSFLFSWSLEGRKDMGIAAVLEDELECELLLAGCLSAQVGYFWNGMGCLSLMRWEMKNGVGV</sequence>
<evidence type="ECO:0000313" key="3">
    <source>
        <dbReference type="EMBL" id="KAK0657194.1"/>
    </source>
</evidence>
<feature type="transmembrane region" description="Helical" evidence="1">
    <location>
        <begin position="79"/>
        <end position="104"/>
    </location>
</feature>
<reference evidence="3" key="1">
    <citation type="submission" date="2023-06" db="EMBL/GenBank/DDBJ databases">
        <title>Genome-scale phylogeny and comparative genomics of the fungal order Sordariales.</title>
        <authorList>
            <consortium name="Lawrence Berkeley National Laboratory"/>
            <person name="Hensen N."/>
            <person name="Bonometti L."/>
            <person name="Westerberg I."/>
            <person name="Brannstrom I.O."/>
            <person name="Guillou S."/>
            <person name="Cros-Aarteil S."/>
            <person name="Calhoun S."/>
            <person name="Haridas S."/>
            <person name="Kuo A."/>
            <person name="Mondo S."/>
            <person name="Pangilinan J."/>
            <person name="Riley R."/>
            <person name="Labutti K."/>
            <person name="Andreopoulos B."/>
            <person name="Lipzen A."/>
            <person name="Chen C."/>
            <person name="Yanf M."/>
            <person name="Daum C."/>
            <person name="Ng V."/>
            <person name="Clum A."/>
            <person name="Steindorff A."/>
            <person name="Ohm R."/>
            <person name="Martin F."/>
            <person name="Silar P."/>
            <person name="Natvig D."/>
            <person name="Lalanne C."/>
            <person name="Gautier V."/>
            <person name="Ament-Velasquez S.L."/>
            <person name="Kruys A."/>
            <person name="Hutchinson M.I."/>
            <person name="Powell A.J."/>
            <person name="Barry K."/>
            <person name="Miller A.N."/>
            <person name="Grigoriev I.V."/>
            <person name="Debuchy R."/>
            <person name="Gladieux P."/>
            <person name="Thoren M.H."/>
            <person name="Johannesson H."/>
        </authorList>
    </citation>
    <scope>NUCLEOTIDE SEQUENCE</scope>
    <source>
        <strain evidence="3">SMH2532-1</strain>
    </source>
</reference>
<feature type="signal peptide" evidence="2">
    <location>
        <begin position="1"/>
        <end position="23"/>
    </location>
</feature>